<dbReference type="Proteomes" id="UP000054498">
    <property type="component" value="Unassembled WGS sequence"/>
</dbReference>
<keyword evidence="5 6" id="KW-0472">Membrane</keyword>
<dbReference type="OrthoDB" id="541943at2759"/>
<proteinExistence type="inferred from homology"/>
<dbReference type="Pfam" id="PF15982">
    <property type="entry name" value="TMEM135_C_rich"/>
    <property type="match status" value="1"/>
</dbReference>
<evidence type="ECO:0000256" key="3">
    <source>
        <dbReference type="ARBA" id="ARBA00022692"/>
    </source>
</evidence>
<comment type="subcellular location">
    <subcellularLocation>
        <location evidence="1">Endomembrane system</location>
        <topology evidence="1">Multi-pass membrane protein</topology>
    </subcellularLocation>
</comment>
<dbReference type="AlphaFoldDB" id="A0A0D2LS83"/>
<dbReference type="EMBL" id="KK104032">
    <property type="protein sequence ID" value="KIY94539.1"/>
    <property type="molecule type" value="Genomic_DNA"/>
</dbReference>
<keyword evidence="4 6" id="KW-1133">Transmembrane helix</keyword>
<dbReference type="GO" id="GO:0012505">
    <property type="term" value="C:endomembrane system"/>
    <property type="evidence" value="ECO:0007669"/>
    <property type="project" value="UniProtKB-SubCell"/>
</dbReference>
<feature type="transmembrane region" description="Helical" evidence="6">
    <location>
        <begin position="100"/>
        <end position="122"/>
    </location>
</feature>
<evidence type="ECO:0000256" key="4">
    <source>
        <dbReference type="ARBA" id="ARBA00022989"/>
    </source>
</evidence>
<evidence type="ECO:0000256" key="2">
    <source>
        <dbReference type="ARBA" id="ARBA00008924"/>
    </source>
</evidence>
<keyword evidence="3 6" id="KW-0812">Transmembrane</keyword>
<evidence type="ECO:0000313" key="9">
    <source>
        <dbReference type="Proteomes" id="UP000054498"/>
    </source>
</evidence>
<dbReference type="InterPro" id="IPR026749">
    <property type="entry name" value="Tmem135"/>
</dbReference>
<comment type="similarity">
    <text evidence="2">Belongs to the TMEM135 family.</text>
</comment>
<dbReference type="PANTHER" id="PTHR12459:SF15">
    <property type="entry name" value="TRANSMEMBRANE PROTEIN 135"/>
    <property type="match status" value="1"/>
</dbReference>
<organism evidence="8 9">
    <name type="scientific">Monoraphidium neglectum</name>
    <dbReference type="NCBI Taxonomy" id="145388"/>
    <lineage>
        <taxon>Eukaryota</taxon>
        <taxon>Viridiplantae</taxon>
        <taxon>Chlorophyta</taxon>
        <taxon>core chlorophytes</taxon>
        <taxon>Chlorophyceae</taxon>
        <taxon>CS clade</taxon>
        <taxon>Sphaeropleales</taxon>
        <taxon>Selenastraceae</taxon>
        <taxon>Monoraphidium</taxon>
    </lineage>
</organism>
<feature type="domain" description="Transmembrane protein 135 N-terminal" evidence="7">
    <location>
        <begin position="53"/>
        <end position="172"/>
    </location>
</feature>
<name>A0A0D2LS83_9CHLO</name>
<dbReference type="InterPro" id="IPR031926">
    <property type="entry name" value="TMEM135_N"/>
</dbReference>
<dbReference type="KEGG" id="mng:MNEG_13422"/>
<reference evidence="8 9" key="1">
    <citation type="journal article" date="2013" name="BMC Genomics">
        <title>Reconstruction of the lipid metabolism for the microalga Monoraphidium neglectum from its genome sequence reveals characteristics suitable for biofuel production.</title>
        <authorList>
            <person name="Bogen C."/>
            <person name="Al-Dilaimi A."/>
            <person name="Albersmeier A."/>
            <person name="Wichmann J."/>
            <person name="Grundmann M."/>
            <person name="Rupp O."/>
            <person name="Lauersen K.J."/>
            <person name="Blifernez-Klassen O."/>
            <person name="Kalinowski J."/>
            <person name="Goesmann A."/>
            <person name="Mussgnug J.H."/>
            <person name="Kruse O."/>
        </authorList>
    </citation>
    <scope>NUCLEOTIDE SEQUENCE [LARGE SCALE GENOMIC DNA]</scope>
    <source>
        <strain evidence="8 9">SAG 48.87</strain>
    </source>
</reference>
<evidence type="ECO:0000313" key="8">
    <source>
        <dbReference type="EMBL" id="KIY94539.1"/>
    </source>
</evidence>
<sequence length="245" mass="27325">MYPQTLPPSYVRFIRKQGAKELYVYQGIQALAGTPYEHCDGSVPCRFFHPGQTCAQHAVSILPLNYERALRVYLPVYVLPMLLVHRQQLLKQPRPILNKAAYGVARSSLFLSLCICAAFGGACAGHRILGYTGPSVLALSTWVGGLALLVEKKSRRMELALYVFSRSIESFARCVVEWGWLRPRAFPARMDVALFAAGCGAIMHCYSDGNGRFRDCFRSKYRNLLDFVFGSDGERGRAATAAHNH</sequence>
<dbReference type="GeneID" id="25730883"/>
<evidence type="ECO:0000259" key="7">
    <source>
        <dbReference type="Pfam" id="PF15982"/>
    </source>
</evidence>
<dbReference type="PANTHER" id="PTHR12459">
    <property type="entry name" value="TRANSMEMBRANE PROTEIN 135-RELATED"/>
    <property type="match status" value="1"/>
</dbReference>
<dbReference type="RefSeq" id="XP_013893559.1">
    <property type="nucleotide sequence ID" value="XM_014038105.1"/>
</dbReference>
<evidence type="ECO:0000256" key="5">
    <source>
        <dbReference type="ARBA" id="ARBA00023136"/>
    </source>
</evidence>
<evidence type="ECO:0000256" key="6">
    <source>
        <dbReference type="SAM" id="Phobius"/>
    </source>
</evidence>
<protein>
    <recommendedName>
        <fullName evidence="7">Transmembrane protein 135 N-terminal domain-containing protein</fullName>
    </recommendedName>
</protein>
<accession>A0A0D2LS83</accession>
<keyword evidence="9" id="KW-1185">Reference proteome</keyword>
<evidence type="ECO:0000256" key="1">
    <source>
        <dbReference type="ARBA" id="ARBA00004127"/>
    </source>
</evidence>
<feature type="transmembrane region" description="Helical" evidence="6">
    <location>
        <begin position="128"/>
        <end position="150"/>
    </location>
</feature>
<gene>
    <name evidence="8" type="ORF">MNEG_13422</name>
</gene>